<dbReference type="HOGENOM" id="CLU_509827_0_0_0"/>
<evidence type="ECO:0000313" key="2">
    <source>
        <dbReference type="Proteomes" id="UP000007161"/>
    </source>
</evidence>
<dbReference type="OrthoDB" id="49455at2"/>
<dbReference type="RefSeq" id="WP_014296172.1">
    <property type="nucleotide sequence ID" value="NC_016751.1"/>
</dbReference>
<organism evidence="1 2">
    <name type="scientific">Marinitoga piezophila (strain DSM 14283 / JCM 11233 / KA3)</name>
    <dbReference type="NCBI Taxonomy" id="443254"/>
    <lineage>
        <taxon>Bacteria</taxon>
        <taxon>Thermotogati</taxon>
        <taxon>Thermotogota</taxon>
        <taxon>Thermotogae</taxon>
        <taxon>Petrotogales</taxon>
        <taxon>Petrotogaceae</taxon>
        <taxon>Marinitoga</taxon>
    </lineage>
</organism>
<protein>
    <recommendedName>
        <fullName evidence="3">Tetratricopeptide repeat protein</fullName>
    </recommendedName>
</protein>
<accession>H2J639</accession>
<keyword evidence="2" id="KW-1185">Reference proteome</keyword>
<sequence>MKNKFIVLVFLIVLTIFAYSQNLTESEKMARKLFSESLQAFFSGNRYEARLKLSEAMTNEIYLNDVPYFWYYAAKLDLLLGQIDKAQEDLNNILFFAPSNSETISLNKFISSLKTFGVAEHPELKVKELFKVKNIINSNEKFYIINDFEIINEYIYLLDVQNKLIYYTNANNTVEGWIKLNEIISDDFEAINIYYDDRTDYFYISGNTGLYLMKNFSKSNKYVFTKISSLKNLLLFGIDKVGRFWVFSNEKNSVLELDYTGKVIEEFKMSHDEFITSGSLFDGEIKLLDIKNKKLLYFSIFEKKIVKQYILKNKHLPYSIASLPFNITLISFMNDKTYLFEDGKLKEFYKFPYLLKYKNGVITKFDYTKFQASLDMVDFESETLPFYIFIYSIAFNTEKMKIDLKINTVYPGNNFIEFISKKIYITDSEGRYAFNYNKSLEKPNFYYFDNTEHLFLEMLPKIKNDSVVILNDEENSDINKYVNITSIIPFIFTNTSLYIVKNQYITEQTQNLVKLTGGAIIPKEDFGLFEKYIKDSKKIIQKINYKIFPPIAPGIRPVRIFLHIGNKVITDTMYYYSEGVGIAE</sequence>
<name>H2J639_MARPK</name>
<proteinExistence type="predicted"/>
<dbReference type="Proteomes" id="UP000007161">
    <property type="component" value="Chromosome"/>
</dbReference>
<reference evidence="1 2" key="1">
    <citation type="journal article" date="2012" name="J. Bacteriol.">
        <title>Complete Genome Sequence of the Thermophilic, Piezophilic, Heterotrophic Bacterium Marinitoga piezophila KA3.</title>
        <authorList>
            <person name="Lucas S."/>
            <person name="Han J."/>
            <person name="Lapidus A."/>
            <person name="Cheng J.F."/>
            <person name="Goodwin L.A."/>
            <person name="Pitluck S."/>
            <person name="Peters L."/>
            <person name="Mikhailova N."/>
            <person name="Teshima H."/>
            <person name="Detter J.C."/>
            <person name="Han C."/>
            <person name="Tapia R."/>
            <person name="Land M."/>
            <person name="Hauser L."/>
            <person name="Kyrpides N.C."/>
            <person name="Ivanova N."/>
            <person name="Pagani I."/>
            <person name="Vannier P."/>
            <person name="Oger P."/>
            <person name="Bartlett D.H."/>
            <person name="Noll K.M."/>
            <person name="Woyke T."/>
            <person name="Jebbar M."/>
        </authorList>
    </citation>
    <scope>NUCLEOTIDE SEQUENCE [LARGE SCALE GENOMIC DNA]</scope>
    <source>
        <strain evidence="2">DSM 14283 / JCM 11233 / KA3</strain>
    </source>
</reference>
<dbReference type="STRING" id="443254.Marpi_0662"/>
<dbReference type="KEGG" id="mpz:Marpi_0662"/>
<dbReference type="eggNOG" id="ENOG503360Z">
    <property type="taxonomic scope" value="Bacteria"/>
</dbReference>
<evidence type="ECO:0008006" key="3">
    <source>
        <dbReference type="Google" id="ProtNLM"/>
    </source>
</evidence>
<dbReference type="AlphaFoldDB" id="H2J639"/>
<gene>
    <name evidence="1" type="ordered locus">Marpi_0662</name>
</gene>
<dbReference type="SUPFAM" id="SSF101908">
    <property type="entry name" value="Putative isomerase YbhE"/>
    <property type="match status" value="1"/>
</dbReference>
<dbReference type="EMBL" id="CP003257">
    <property type="protein sequence ID" value="AEX85100.1"/>
    <property type="molecule type" value="Genomic_DNA"/>
</dbReference>
<reference evidence="2" key="2">
    <citation type="submission" date="2012-01" db="EMBL/GenBank/DDBJ databases">
        <title>Complete sequence of chromosome of Marinitoga piezophila KA3.</title>
        <authorList>
            <person name="Lucas S."/>
            <person name="Han J."/>
            <person name="Lapidus A."/>
            <person name="Cheng J.-F."/>
            <person name="Goodwin L."/>
            <person name="Pitluck S."/>
            <person name="Peters L."/>
            <person name="Mikhailova N."/>
            <person name="Teshima H."/>
            <person name="Detter J.C."/>
            <person name="Han C."/>
            <person name="Tapia R."/>
            <person name="Land M."/>
            <person name="Hauser L."/>
            <person name="Kyrpides N."/>
            <person name="Ivanova N."/>
            <person name="Pagani I."/>
            <person name="Jebbar M."/>
            <person name="Vannier P."/>
            <person name="Oger P."/>
            <person name="Cario A."/>
            <person name="Bartlett D."/>
            <person name="Noll K.M."/>
            <person name="Woyke T."/>
        </authorList>
    </citation>
    <scope>NUCLEOTIDE SEQUENCE [LARGE SCALE GENOMIC DNA]</scope>
    <source>
        <strain evidence="2">DSM 14283 / JCM 11233 / KA3</strain>
    </source>
</reference>
<evidence type="ECO:0000313" key="1">
    <source>
        <dbReference type="EMBL" id="AEX85100.1"/>
    </source>
</evidence>